<keyword evidence="3" id="KW-0540">Nuclease</keyword>
<name>A0A1G2SYI1_9BACT</name>
<comment type="caution">
    <text evidence="8">The sequence shown here is derived from an EMBL/GenBank/DDBJ whole genome shotgun (WGS) entry which is preliminary data.</text>
</comment>
<dbReference type="InterPro" id="IPR000100">
    <property type="entry name" value="RNase_P"/>
</dbReference>
<dbReference type="GO" id="GO:0004526">
    <property type="term" value="F:ribonuclease P activity"/>
    <property type="evidence" value="ECO:0007669"/>
    <property type="project" value="UniProtKB-UniRule"/>
</dbReference>
<accession>A0A1G2SYI1</accession>
<dbReference type="InterPro" id="IPR020568">
    <property type="entry name" value="Ribosomal_Su5_D2-typ_SF"/>
</dbReference>
<dbReference type="Proteomes" id="UP000178107">
    <property type="component" value="Unassembled WGS sequence"/>
</dbReference>
<reference evidence="8 9" key="1">
    <citation type="journal article" date="2016" name="Nat. Commun.">
        <title>Thousands of microbial genomes shed light on interconnected biogeochemical processes in an aquifer system.</title>
        <authorList>
            <person name="Anantharaman K."/>
            <person name="Brown C.T."/>
            <person name="Hug L.A."/>
            <person name="Sharon I."/>
            <person name="Castelle C.J."/>
            <person name="Probst A.J."/>
            <person name="Thomas B.C."/>
            <person name="Singh A."/>
            <person name="Wilkins M.J."/>
            <person name="Karaoz U."/>
            <person name="Brodie E.L."/>
            <person name="Williams K.H."/>
            <person name="Hubbard S.S."/>
            <person name="Banfield J.F."/>
        </authorList>
    </citation>
    <scope>NUCLEOTIDE SEQUENCE [LARGE SCALE GENOMIC DNA]</scope>
</reference>
<evidence type="ECO:0000256" key="4">
    <source>
        <dbReference type="ARBA" id="ARBA00022759"/>
    </source>
</evidence>
<dbReference type="PROSITE" id="PS00648">
    <property type="entry name" value="RIBONUCLEASE_P"/>
    <property type="match status" value="1"/>
</dbReference>
<sequence>MSHFSVKFVKGEKKGVVISVSKKISKKAVTRNTIKRRVRAVLRDLEKKQELTSFLIIARPGAENIKGDELKKELKALLGL</sequence>
<keyword evidence="4" id="KW-0255">Endonuclease</keyword>
<dbReference type="Gene3D" id="3.30.230.10">
    <property type="match status" value="1"/>
</dbReference>
<dbReference type="EMBL" id="MHVH01000006">
    <property type="protein sequence ID" value="OHA90045.1"/>
    <property type="molecule type" value="Genomic_DNA"/>
</dbReference>
<protein>
    <recommendedName>
        <fullName evidence="7">Ribonuclease P protein component</fullName>
        <ecNumber evidence="7">3.1.26.5</ecNumber>
    </recommendedName>
</protein>
<dbReference type="PANTHER" id="PTHR33992:SF1">
    <property type="entry name" value="RIBONUCLEASE P PROTEIN COMPONENT"/>
    <property type="match status" value="1"/>
</dbReference>
<dbReference type="Pfam" id="PF00825">
    <property type="entry name" value="Ribonuclease_P"/>
    <property type="match status" value="1"/>
</dbReference>
<dbReference type="AlphaFoldDB" id="A0A1G2SYI1"/>
<evidence type="ECO:0000256" key="3">
    <source>
        <dbReference type="ARBA" id="ARBA00022722"/>
    </source>
</evidence>
<dbReference type="InterPro" id="IPR020539">
    <property type="entry name" value="RNase_P_CS"/>
</dbReference>
<keyword evidence="5" id="KW-0378">Hydrolase</keyword>
<evidence type="ECO:0000256" key="6">
    <source>
        <dbReference type="ARBA" id="ARBA00022884"/>
    </source>
</evidence>
<dbReference type="GO" id="GO:0000049">
    <property type="term" value="F:tRNA binding"/>
    <property type="evidence" value="ECO:0007669"/>
    <property type="project" value="InterPro"/>
</dbReference>
<keyword evidence="2" id="KW-0819">tRNA processing</keyword>
<dbReference type="NCBIfam" id="TIGR00188">
    <property type="entry name" value="rnpA"/>
    <property type="match status" value="1"/>
</dbReference>
<evidence type="ECO:0000256" key="5">
    <source>
        <dbReference type="ARBA" id="ARBA00022801"/>
    </source>
</evidence>
<evidence type="ECO:0000313" key="9">
    <source>
        <dbReference type="Proteomes" id="UP000178107"/>
    </source>
</evidence>
<dbReference type="EC" id="3.1.26.5" evidence="7"/>
<dbReference type="SUPFAM" id="SSF54211">
    <property type="entry name" value="Ribosomal protein S5 domain 2-like"/>
    <property type="match status" value="1"/>
</dbReference>
<evidence type="ECO:0000256" key="1">
    <source>
        <dbReference type="ARBA" id="ARBA00002663"/>
    </source>
</evidence>
<evidence type="ECO:0000256" key="7">
    <source>
        <dbReference type="NCBIfam" id="TIGR00188"/>
    </source>
</evidence>
<comment type="function">
    <text evidence="1">RNaseP catalyzes the removal of the 5'-leader sequence from pre-tRNA to produce the mature 5'-terminus. It can also cleave other RNA substrates such as 4.5S RNA. The protein component plays an auxiliary but essential role in vivo by binding to the 5'-leader sequence and broadening the substrate specificity of the ribozyme.</text>
</comment>
<evidence type="ECO:0000313" key="8">
    <source>
        <dbReference type="EMBL" id="OHA90045.1"/>
    </source>
</evidence>
<dbReference type="GO" id="GO:0030677">
    <property type="term" value="C:ribonuclease P complex"/>
    <property type="evidence" value="ECO:0007669"/>
    <property type="project" value="TreeGrafter"/>
</dbReference>
<gene>
    <name evidence="8" type="ORF">A2838_00195</name>
</gene>
<keyword evidence="6" id="KW-0694">RNA-binding</keyword>
<evidence type="ECO:0000256" key="2">
    <source>
        <dbReference type="ARBA" id="ARBA00022694"/>
    </source>
</evidence>
<dbReference type="PANTHER" id="PTHR33992">
    <property type="entry name" value="RIBONUCLEASE P PROTEIN COMPONENT"/>
    <property type="match status" value="1"/>
</dbReference>
<dbReference type="InterPro" id="IPR014721">
    <property type="entry name" value="Ribsml_uS5_D2-typ_fold_subgr"/>
</dbReference>
<proteinExistence type="predicted"/>
<organism evidence="8 9">
    <name type="scientific">Candidatus Zambryskibacteria bacterium RIFCSPHIGHO2_01_FULL_46_25</name>
    <dbReference type="NCBI Taxonomy" id="1802738"/>
    <lineage>
        <taxon>Bacteria</taxon>
        <taxon>Candidatus Zambryskiibacteriota</taxon>
    </lineage>
</organism>
<dbReference type="GO" id="GO:0042781">
    <property type="term" value="F:3'-tRNA processing endoribonuclease activity"/>
    <property type="evidence" value="ECO:0007669"/>
    <property type="project" value="TreeGrafter"/>
</dbReference>